<keyword evidence="2" id="KW-0732">Signal</keyword>
<proteinExistence type="predicted"/>
<dbReference type="AlphaFoldDB" id="A0A974PNQ1"/>
<dbReference type="RefSeq" id="WP_203193881.1">
    <property type="nucleotide sequence ID" value="NZ_CP063362.1"/>
</dbReference>
<dbReference type="PROSITE" id="PS51257">
    <property type="entry name" value="PROKAR_LIPOPROTEIN"/>
    <property type="match status" value="1"/>
</dbReference>
<organism evidence="4 5">
    <name type="scientific">Xanthobacter dioxanivorans</name>
    <dbReference type="NCBI Taxonomy" id="2528964"/>
    <lineage>
        <taxon>Bacteria</taxon>
        <taxon>Pseudomonadati</taxon>
        <taxon>Pseudomonadota</taxon>
        <taxon>Alphaproteobacteria</taxon>
        <taxon>Hyphomicrobiales</taxon>
        <taxon>Xanthobacteraceae</taxon>
        <taxon>Xanthobacter</taxon>
    </lineage>
</organism>
<dbReference type="PANTHER" id="PTHR36933:SF1">
    <property type="entry name" value="SLL0788 PROTEIN"/>
    <property type="match status" value="1"/>
</dbReference>
<feature type="region of interest" description="Disordered" evidence="1">
    <location>
        <begin position="127"/>
        <end position="178"/>
    </location>
</feature>
<evidence type="ECO:0000256" key="2">
    <source>
        <dbReference type="SAM" id="SignalP"/>
    </source>
</evidence>
<dbReference type="EMBL" id="CP063362">
    <property type="protein sequence ID" value="QRG06973.1"/>
    <property type="molecule type" value="Genomic_DNA"/>
</dbReference>
<dbReference type="Proteomes" id="UP000596427">
    <property type="component" value="Chromosome"/>
</dbReference>
<accession>A0A974PNQ1</accession>
<evidence type="ECO:0000259" key="3">
    <source>
        <dbReference type="Pfam" id="PF03713"/>
    </source>
</evidence>
<dbReference type="InterPro" id="IPR012347">
    <property type="entry name" value="Ferritin-like"/>
</dbReference>
<sequence length="178" mass="18158">MRIRAPSLAIGLIALAAACTAGTAATQAQDVAPAGPAAARPVDEAPFLAENAAAMDKMMADMDVAPTGDVDVDFAAMMIPHHQGAVDMAVAYLRYGRNEQLRRLAQEIVVEQQQEIAAMRLALGQSLPPSAPAPTKLGAEAAGPVHAPSAQGAMPHGGMSHGGMSHSAASPAMPMSMK</sequence>
<reference evidence="4 5" key="1">
    <citation type="submission" date="2020-10" db="EMBL/GenBank/DDBJ databases">
        <title>Degradation of 1,4-Dioxane by Xanthobacter sp. YN2, via a Novel Group-2 Soluble Di-Iron Monooxygenase.</title>
        <authorList>
            <person name="Ma F."/>
            <person name="Wang Y."/>
            <person name="Yang J."/>
            <person name="Guo H."/>
            <person name="Su D."/>
            <person name="Yu L."/>
        </authorList>
    </citation>
    <scope>NUCLEOTIDE SEQUENCE [LARGE SCALE GENOMIC DNA]</scope>
    <source>
        <strain evidence="4 5">YN2</strain>
    </source>
</reference>
<protein>
    <submittedName>
        <fullName evidence="4">DUF305 domain-containing protein</fullName>
    </submittedName>
</protein>
<evidence type="ECO:0000256" key="1">
    <source>
        <dbReference type="SAM" id="MobiDB-lite"/>
    </source>
</evidence>
<name>A0A974PNQ1_9HYPH</name>
<dbReference type="Gene3D" id="1.20.1260.10">
    <property type="match status" value="1"/>
</dbReference>
<evidence type="ECO:0000313" key="5">
    <source>
        <dbReference type="Proteomes" id="UP000596427"/>
    </source>
</evidence>
<dbReference type="PANTHER" id="PTHR36933">
    <property type="entry name" value="SLL0788 PROTEIN"/>
    <property type="match status" value="1"/>
</dbReference>
<evidence type="ECO:0000313" key="4">
    <source>
        <dbReference type="EMBL" id="QRG06973.1"/>
    </source>
</evidence>
<dbReference type="InterPro" id="IPR005183">
    <property type="entry name" value="DUF305_CopM-like"/>
</dbReference>
<dbReference type="KEGG" id="xdi:EZH22_00475"/>
<keyword evidence="5" id="KW-1185">Reference proteome</keyword>
<gene>
    <name evidence="4" type="ORF">EZH22_00475</name>
</gene>
<feature type="compositionally biased region" description="Low complexity" evidence="1">
    <location>
        <begin position="152"/>
        <end position="178"/>
    </location>
</feature>
<feature type="chain" id="PRO_5037362997" evidence="2">
    <location>
        <begin position="22"/>
        <end position="178"/>
    </location>
</feature>
<feature type="domain" description="DUF305" evidence="3">
    <location>
        <begin position="51"/>
        <end position="121"/>
    </location>
</feature>
<feature type="signal peptide" evidence="2">
    <location>
        <begin position="1"/>
        <end position="21"/>
    </location>
</feature>
<dbReference type="Pfam" id="PF03713">
    <property type="entry name" value="DUF305"/>
    <property type="match status" value="1"/>
</dbReference>